<accession>A0A0F8ZIE8</accession>
<sequence length="255" mass="27409">VFHPGDGSSLMPTIWDLQVETAAVISKHFGWSQWRNIAHQDHTRRKVDQRFAQGAPYTIRQHQADIRLAMEEPPPPPPPVAPPPTPIAAPPAVQALLTFNPCLEPNVLAVCAAQRALGVTVDGKYGSGTATAARSLLPNAPAGCSPRPAWWAPPNVSNCVARPPLKRLPPPPPVPVEPPPDEPPPAPPTDEIEPITPPEEKKGLSTGAIIAGGLGAAALVGITAIAITQKKKKPTTKRRRPTKRKKKTRKKKKRR</sequence>
<keyword evidence="2" id="KW-0812">Transmembrane</keyword>
<feature type="region of interest" description="Disordered" evidence="1">
    <location>
        <begin position="226"/>
        <end position="255"/>
    </location>
</feature>
<organism evidence="3">
    <name type="scientific">marine sediment metagenome</name>
    <dbReference type="NCBI Taxonomy" id="412755"/>
    <lineage>
        <taxon>unclassified sequences</taxon>
        <taxon>metagenomes</taxon>
        <taxon>ecological metagenomes</taxon>
    </lineage>
</organism>
<proteinExistence type="predicted"/>
<feature type="compositionally biased region" description="Basic residues" evidence="1">
    <location>
        <begin position="229"/>
        <end position="255"/>
    </location>
</feature>
<feature type="region of interest" description="Disordered" evidence="1">
    <location>
        <begin position="170"/>
        <end position="206"/>
    </location>
</feature>
<keyword evidence="2" id="KW-0472">Membrane</keyword>
<reference evidence="3" key="1">
    <citation type="journal article" date="2015" name="Nature">
        <title>Complex archaea that bridge the gap between prokaryotes and eukaryotes.</title>
        <authorList>
            <person name="Spang A."/>
            <person name="Saw J.H."/>
            <person name="Jorgensen S.L."/>
            <person name="Zaremba-Niedzwiedzka K."/>
            <person name="Martijn J."/>
            <person name="Lind A.E."/>
            <person name="van Eijk R."/>
            <person name="Schleper C."/>
            <person name="Guy L."/>
            <person name="Ettema T.J."/>
        </authorList>
    </citation>
    <scope>NUCLEOTIDE SEQUENCE</scope>
</reference>
<evidence type="ECO:0000256" key="1">
    <source>
        <dbReference type="SAM" id="MobiDB-lite"/>
    </source>
</evidence>
<feature type="compositionally biased region" description="Pro residues" evidence="1">
    <location>
        <begin position="170"/>
        <end position="188"/>
    </location>
</feature>
<evidence type="ECO:0000256" key="2">
    <source>
        <dbReference type="SAM" id="Phobius"/>
    </source>
</evidence>
<feature type="transmembrane region" description="Helical" evidence="2">
    <location>
        <begin position="207"/>
        <end position="228"/>
    </location>
</feature>
<gene>
    <name evidence="3" type="ORF">LCGC14_3031470</name>
</gene>
<keyword evidence="2" id="KW-1133">Transmembrane helix</keyword>
<evidence type="ECO:0008006" key="4">
    <source>
        <dbReference type="Google" id="ProtNLM"/>
    </source>
</evidence>
<evidence type="ECO:0000313" key="3">
    <source>
        <dbReference type="EMBL" id="KKK59731.1"/>
    </source>
</evidence>
<protein>
    <recommendedName>
        <fullName evidence="4">Peptidoglycan binding-like domain-containing protein</fullName>
    </recommendedName>
</protein>
<dbReference type="EMBL" id="LAZR01063318">
    <property type="protein sequence ID" value="KKK59731.1"/>
    <property type="molecule type" value="Genomic_DNA"/>
</dbReference>
<dbReference type="AlphaFoldDB" id="A0A0F8ZIE8"/>
<feature type="non-terminal residue" evidence="3">
    <location>
        <position position="1"/>
    </location>
</feature>
<name>A0A0F8ZIE8_9ZZZZ</name>
<comment type="caution">
    <text evidence="3">The sequence shown here is derived from an EMBL/GenBank/DDBJ whole genome shotgun (WGS) entry which is preliminary data.</text>
</comment>